<dbReference type="EMBL" id="BMOY01000008">
    <property type="protein sequence ID" value="GGJ00923.1"/>
    <property type="molecule type" value="Genomic_DNA"/>
</dbReference>
<comment type="subcellular location">
    <subcellularLocation>
        <location evidence="6 8">Cytoplasm</location>
    </subcellularLocation>
</comment>
<dbReference type="FunFam" id="3.40.50.300:FF:000106">
    <property type="entry name" value="Adenylate kinase mitochondrial"/>
    <property type="match status" value="1"/>
</dbReference>
<comment type="function">
    <text evidence="6">Catalyzes the reversible transfer of the terminal phosphate group between ATP and AMP. Plays an important role in cellular energy homeostasis and in adenine nucleotide metabolism.</text>
</comment>
<gene>
    <name evidence="6 10" type="primary">adk</name>
    <name evidence="10" type="ORF">GCM10010885_07650</name>
</gene>
<keyword evidence="11" id="KW-1185">Reference proteome</keyword>
<dbReference type="NCBIfam" id="NF001381">
    <property type="entry name" value="PRK00279.1-3"/>
    <property type="match status" value="1"/>
</dbReference>
<dbReference type="NCBIfam" id="NF011100">
    <property type="entry name" value="PRK14527.1"/>
    <property type="match status" value="1"/>
</dbReference>
<name>A0A917K7F8_9BACL</name>
<evidence type="ECO:0000259" key="9">
    <source>
        <dbReference type="Pfam" id="PF05191"/>
    </source>
</evidence>
<dbReference type="InterPro" id="IPR006259">
    <property type="entry name" value="Adenyl_kin_sub"/>
</dbReference>
<feature type="binding site" evidence="6">
    <location>
        <begin position="10"/>
        <end position="15"/>
    </location>
    <ligand>
        <name>ATP</name>
        <dbReference type="ChEBI" id="CHEBI:30616"/>
    </ligand>
</feature>
<dbReference type="InterPro" id="IPR027417">
    <property type="entry name" value="P-loop_NTPase"/>
</dbReference>
<keyword evidence="3 6" id="KW-0547">Nucleotide-binding</keyword>
<keyword evidence="2 6" id="KW-0545">Nucleotide biosynthesis</keyword>
<dbReference type="CDD" id="cd01428">
    <property type="entry name" value="ADK"/>
    <property type="match status" value="1"/>
</dbReference>
<feature type="binding site" evidence="6">
    <location>
        <begin position="57"/>
        <end position="59"/>
    </location>
    <ligand>
        <name>AMP</name>
        <dbReference type="ChEBI" id="CHEBI:456215"/>
    </ligand>
</feature>
<comment type="caution">
    <text evidence="10">The sequence shown here is derived from an EMBL/GenBank/DDBJ whole genome shotgun (WGS) entry which is preliminary data.</text>
</comment>
<dbReference type="GO" id="GO:0004017">
    <property type="term" value="F:AMP kinase activity"/>
    <property type="evidence" value="ECO:0007669"/>
    <property type="project" value="UniProtKB-UniRule"/>
</dbReference>
<feature type="binding site" evidence="6">
    <location>
        <position position="133"/>
    </location>
    <ligand>
        <name>Zn(2+)</name>
        <dbReference type="ChEBI" id="CHEBI:29105"/>
        <note>structural</note>
    </ligand>
</feature>
<evidence type="ECO:0000256" key="7">
    <source>
        <dbReference type="RuleBase" id="RU003330"/>
    </source>
</evidence>
<evidence type="ECO:0000256" key="6">
    <source>
        <dbReference type="HAMAP-Rule" id="MF_00235"/>
    </source>
</evidence>
<organism evidence="10 11">
    <name type="scientific">Alicyclobacillus cellulosilyticus</name>
    <dbReference type="NCBI Taxonomy" id="1003997"/>
    <lineage>
        <taxon>Bacteria</taxon>
        <taxon>Bacillati</taxon>
        <taxon>Bacillota</taxon>
        <taxon>Bacilli</taxon>
        <taxon>Bacillales</taxon>
        <taxon>Alicyclobacillaceae</taxon>
        <taxon>Alicyclobacillus</taxon>
    </lineage>
</organism>
<evidence type="ECO:0000256" key="5">
    <source>
        <dbReference type="ARBA" id="ARBA00022840"/>
    </source>
</evidence>
<evidence type="ECO:0000313" key="11">
    <source>
        <dbReference type="Proteomes" id="UP000637695"/>
    </source>
</evidence>
<evidence type="ECO:0000256" key="1">
    <source>
        <dbReference type="ARBA" id="ARBA00022679"/>
    </source>
</evidence>
<dbReference type="Pfam" id="PF00406">
    <property type="entry name" value="ADK"/>
    <property type="match status" value="1"/>
</dbReference>
<keyword evidence="4 6" id="KW-0418">Kinase</keyword>
<dbReference type="PANTHER" id="PTHR23359">
    <property type="entry name" value="NUCLEOTIDE KINASE"/>
    <property type="match status" value="1"/>
</dbReference>
<dbReference type="AlphaFoldDB" id="A0A917K7F8"/>
<dbReference type="RefSeq" id="WP_188881251.1">
    <property type="nucleotide sequence ID" value="NZ_BMOY01000008.1"/>
</dbReference>
<dbReference type="EC" id="2.7.4.3" evidence="6 8"/>
<evidence type="ECO:0000256" key="4">
    <source>
        <dbReference type="ARBA" id="ARBA00022777"/>
    </source>
</evidence>
<keyword evidence="1 6" id="KW-0808">Transferase</keyword>
<dbReference type="GO" id="GO:0005524">
    <property type="term" value="F:ATP binding"/>
    <property type="evidence" value="ECO:0007669"/>
    <property type="project" value="UniProtKB-UniRule"/>
</dbReference>
<feature type="binding site" evidence="6">
    <location>
        <position position="92"/>
    </location>
    <ligand>
        <name>AMP</name>
        <dbReference type="ChEBI" id="CHEBI:456215"/>
    </ligand>
</feature>
<dbReference type="HAMAP" id="MF_00235">
    <property type="entry name" value="Adenylate_kinase_Adk"/>
    <property type="match status" value="1"/>
</dbReference>
<dbReference type="SUPFAM" id="SSF52540">
    <property type="entry name" value="P-loop containing nucleoside triphosphate hydrolases"/>
    <property type="match status" value="1"/>
</dbReference>
<dbReference type="GO" id="GO:0005737">
    <property type="term" value="C:cytoplasm"/>
    <property type="evidence" value="ECO:0007669"/>
    <property type="project" value="UniProtKB-SubCell"/>
</dbReference>
<evidence type="ECO:0000256" key="2">
    <source>
        <dbReference type="ARBA" id="ARBA00022727"/>
    </source>
</evidence>
<evidence type="ECO:0000256" key="3">
    <source>
        <dbReference type="ARBA" id="ARBA00022741"/>
    </source>
</evidence>
<feature type="binding site" evidence="6">
    <location>
        <position position="198"/>
    </location>
    <ligand>
        <name>ATP</name>
        <dbReference type="ChEBI" id="CHEBI:30616"/>
    </ligand>
</feature>
<comment type="similarity">
    <text evidence="6 7">Belongs to the adenylate kinase family.</text>
</comment>
<feature type="binding site" evidence="6">
    <location>
        <position position="36"/>
    </location>
    <ligand>
        <name>AMP</name>
        <dbReference type="ChEBI" id="CHEBI:456215"/>
    </ligand>
</feature>
<accession>A0A917K7F8</accession>
<feature type="binding site" evidence="6">
    <location>
        <begin position="136"/>
        <end position="137"/>
    </location>
    <ligand>
        <name>ATP</name>
        <dbReference type="ChEBI" id="CHEBI:30616"/>
    </ligand>
</feature>
<feature type="region of interest" description="NMP" evidence="6">
    <location>
        <begin position="30"/>
        <end position="59"/>
    </location>
</feature>
<comment type="domain">
    <text evidence="6">Consists of three domains, a large central CORE domain and two small peripheral domains, NMPbind and LID, which undergo movements during catalysis. The LID domain closes over the site of phosphoryl transfer upon ATP binding. Assembling and dissambling the active center during each catalytic cycle provides an effective means to prevent ATP hydrolysis. Some bacteria have evolved a zinc-coordinating structure that stabilizes the LID domain.</text>
</comment>
<reference evidence="10" key="1">
    <citation type="journal article" date="2014" name="Int. J. Syst. Evol. Microbiol.">
        <title>Complete genome sequence of Corynebacterium casei LMG S-19264T (=DSM 44701T), isolated from a smear-ripened cheese.</title>
        <authorList>
            <consortium name="US DOE Joint Genome Institute (JGI-PGF)"/>
            <person name="Walter F."/>
            <person name="Albersmeier A."/>
            <person name="Kalinowski J."/>
            <person name="Ruckert C."/>
        </authorList>
    </citation>
    <scope>NUCLEOTIDE SEQUENCE</scope>
    <source>
        <strain evidence="10">JCM 18487</strain>
    </source>
</reference>
<comment type="subunit">
    <text evidence="6 8">Monomer.</text>
</comment>
<dbReference type="PROSITE" id="PS00113">
    <property type="entry name" value="ADENYLATE_KINASE"/>
    <property type="match status" value="1"/>
</dbReference>
<dbReference type="Pfam" id="PF05191">
    <property type="entry name" value="ADK_lid"/>
    <property type="match status" value="1"/>
</dbReference>
<evidence type="ECO:0000313" key="10">
    <source>
        <dbReference type="EMBL" id="GGJ00923.1"/>
    </source>
</evidence>
<feature type="region of interest" description="LID" evidence="6">
    <location>
        <begin position="126"/>
        <end position="163"/>
    </location>
</feature>
<dbReference type="Proteomes" id="UP000637695">
    <property type="component" value="Unassembled WGS sequence"/>
</dbReference>
<feature type="binding site" evidence="6">
    <location>
        <position position="31"/>
    </location>
    <ligand>
        <name>AMP</name>
        <dbReference type="ChEBI" id="CHEBI:456215"/>
    </ligand>
</feature>
<dbReference type="GO" id="GO:0008270">
    <property type="term" value="F:zinc ion binding"/>
    <property type="evidence" value="ECO:0007669"/>
    <property type="project" value="UniProtKB-UniRule"/>
</dbReference>
<feature type="domain" description="Adenylate kinase active site lid" evidence="9">
    <location>
        <begin position="127"/>
        <end position="162"/>
    </location>
</feature>
<protein>
    <recommendedName>
        <fullName evidence="6 8">Adenylate kinase</fullName>
        <shortName evidence="6">AK</shortName>
        <ecNumber evidence="6 8">2.7.4.3</ecNumber>
    </recommendedName>
    <alternativeName>
        <fullName evidence="6">ATP-AMP transphosphorylase</fullName>
    </alternativeName>
    <alternativeName>
        <fullName evidence="6">ATP:AMP phosphotransferase</fullName>
    </alternativeName>
    <alternativeName>
        <fullName evidence="6">Adenylate monophosphate kinase</fullName>
    </alternativeName>
</protein>
<keyword evidence="6" id="KW-0963">Cytoplasm</keyword>
<sequence>MQVMLLGLPGAGKGTQAQRIAAEFAVPHISTGDMFRAAIAADTPLGREVKPYLDSGRLVPDELTIRVIRERLQQPDTRAGFLLDGFPRTLPQAEALDAMLAEIGRPLNCVLYIRVPREVLLARLTGRRICRQCGAVYHMVFQPPVTPGRCDRCGGELYQRSDDTEEAVATRLAQYAATEPLVEHYSRQGVLYTIDGNRTVDEVWHDIRNILHDVRGQG</sequence>
<feature type="binding site" evidence="6">
    <location>
        <position position="150"/>
    </location>
    <ligand>
        <name>Zn(2+)</name>
        <dbReference type="ChEBI" id="CHEBI:29105"/>
        <note>structural</note>
    </ligand>
</feature>
<feature type="binding site" evidence="6">
    <location>
        <position position="127"/>
    </location>
    <ligand>
        <name>ATP</name>
        <dbReference type="ChEBI" id="CHEBI:30616"/>
    </ligand>
</feature>
<keyword evidence="6" id="KW-0862">Zinc</keyword>
<feature type="binding site" evidence="6">
    <location>
        <position position="153"/>
    </location>
    <ligand>
        <name>Zn(2+)</name>
        <dbReference type="ChEBI" id="CHEBI:29105"/>
        <note>structural</note>
    </ligand>
</feature>
<feature type="binding site" evidence="6">
    <location>
        <position position="171"/>
    </location>
    <ligand>
        <name>AMP</name>
        <dbReference type="ChEBI" id="CHEBI:456215"/>
    </ligand>
</feature>
<keyword evidence="5 6" id="KW-0067">ATP-binding</keyword>
<feature type="binding site" evidence="6">
    <location>
        <position position="130"/>
    </location>
    <ligand>
        <name>Zn(2+)</name>
        <dbReference type="ChEBI" id="CHEBI:29105"/>
        <note>structural</note>
    </ligand>
</feature>
<comment type="catalytic activity">
    <reaction evidence="6 8">
        <text>AMP + ATP = 2 ADP</text>
        <dbReference type="Rhea" id="RHEA:12973"/>
        <dbReference type="ChEBI" id="CHEBI:30616"/>
        <dbReference type="ChEBI" id="CHEBI:456215"/>
        <dbReference type="ChEBI" id="CHEBI:456216"/>
        <dbReference type="EC" id="2.7.4.3"/>
    </reaction>
</comment>
<comment type="pathway">
    <text evidence="6">Purine metabolism; AMP biosynthesis via salvage pathway; AMP from ADP: step 1/1.</text>
</comment>
<dbReference type="GO" id="GO:0044209">
    <property type="term" value="P:AMP salvage"/>
    <property type="evidence" value="ECO:0007669"/>
    <property type="project" value="UniProtKB-UniRule"/>
</dbReference>
<dbReference type="PRINTS" id="PR00094">
    <property type="entry name" value="ADENYLTKNASE"/>
</dbReference>
<keyword evidence="6" id="KW-0479">Metal-binding</keyword>
<proteinExistence type="inferred from homology"/>
<feature type="binding site" evidence="6">
    <location>
        <begin position="85"/>
        <end position="88"/>
    </location>
    <ligand>
        <name>AMP</name>
        <dbReference type="ChEBI" id="CHEBI:456215"/>
    </ligand>
</feature>
<dbReference type="Gene3D" id="3.40.50.300">
    <property type="entry name" value="P-loop containing nucleotide triphosphate hydrolases"/>
    <property type="match status" value="1"/>
</dbReference>
<dbReference type="InterPro" id="IPR000850">
    <property type="entry name" value="Adenylat/UMP-CMP_kin"/>
</dbReference>
<reference evidence="10" key="2">
    <citation type="submission" date="2020-09" db="EMBL/GenBank/DDBJ databases">
        <authorList>
            <person name="Sun Q."/>
            <person name="Ohkuma M."/>
        </authorList>
    </citation>
    <scope>NUCLEOTIDE SEQUENCE</scope>
    <source>
        <strain evidence="10">JCM 18487</strain>
    </source>
</reference>
<evidence type="ECO:0000256" key="8">
    <source>
        <dbReference type="RuleBase" id="RU003331"/>
    </source>
</evidence>
<dbReference type="InterPro" id="IPR007862">
    <property type="entry name" value="Adenylate_kinase_lid-dom"/>
</dbReference>
<dbReference type="InterPro" id="IPR033690">
    <property type="entry name" value="Adenylat_kinase_CS"/>
</dbReference>
<dbReference type="NCBIfam" id="TIGR01351">
    <property type="entry name" value="adk"/>
    <property type="match status" value="1"/>
</dbReference>
<dbReference type="NCBIfam" id="NF001380">
    <property type="entry name" value="PRK00279.1-2"/>
    <property type="match status" value="1"/>
</dbReference>
<feature type="binding site" evidence="6">
    <location>
        <position position="160"/>
    </location>
    <ligand>
        <name>AMP</name>
        <dbReference type="ChEBI" id="CHEBI:456215"/>
    </ligand>
</feature>